<comment type="caution">
    <text evidence="1">The sequence shown here is derived from an EMBL/GenBank/DDBJ whole genome shotgun (WGS) entry which is preliminary data.</text>
</comment>
<accession>A0AAP3AHI3</accession>
<dbReference type="AlphaFoldDB" id="A0AAP3AHI3"/>
<evidence type="ECO:0000313" key="1">
    <source>
        <dbReference type="EMBL" id="MCV7629196.1"/>
    </source>
</evidence>
<protein>
    <submittedName>
        <fullName evidence="1">Immunity 51 family protein</fullName>
    </submittedName>
</protein>
<evidence type="ECO:0000313" key="2">
    <source>
        <dbReference type="Proteomes" id="UP001205867"/>
    </source>
</evidence>
<sequence length="465" mass="50243">MASWSEDDGYVVVDGSGSWEDVPTGNLGWARMLTFEGPIGPVPADRAFPRTWSLEGRSSEHVHEWADLPRLRELRLRYAHPEHLAQLAGFRVEDLDMFHGTGLPAGSVWPELPTVVRAHWALMPVVALQGLNAPALEEVMVDGVHECLALEDLLASSPVKDLQVYDVRQVPLPQAVWDAAAGIEQVNWGGDLKANLWLMELAVGPVSRLPAGVRTPERRLMKRGLGVRNASMDAATWTAGDAGSDAVRAVLPAPSAEVADLLQRMGVADPGVFWGGLLSVRWPCLPEAGVRIALEDGATVVRGPRVEVEDTVALLAWWCSSPEVLASVVDVMVTAGLAGEAFAGGAPAVVPVSRLVTGTSVASIEKLEERTYVLTMPMQPVPVTQMLESRGLEHSGHTWDQILELGFPAEVRRVELDPEADVFMAYGTRPALKKVQVVLDRLTQDADELVACLERIKASGDAIDC</sequence>
<name>A0AAP3AHI3_MICLU</name>
<proteinExistence type="predicted"/>
<reference evidence="1" key="1">
    <citation type="submission" date="2023-06" db="EMBL/GenBank/DDBJ databases">
        <title>lsaBGC provides a comprehensive framework for evolutionary analysis of biosynthetic gene clusters within focal taxa.</title>
        <authorList>
            <person name="Salamzade R."/>
            <person name="Sandstrom S."/>
            <person name="Kalan L.R."/>
        </authorList>
    </citation>
    <scope>NUCLEOTIDE SEQUENCE</scope>
    <source>
        <strain evidence="1">P3-SID899</strain>
    </source>
</reference>
<gene>
    <name evidence="1" type="ORF">M3A82_007555</name>
</gene>
<dbReference type="RefSeq" id="WP_002854092.1">
    <property type="nucleotide sequence ID" value="NZ_JACLBY010000034.1"/>
</dbReference>
<dbReference type="Proteomes" id="UP001205867">
    <property type="component" value="Unassembled WGS sequence"/>
</dbReference>
<organism evidence="1 2">
    <name type="scientific">Micrococcus luteus</name>
    <name type="common">Micrococcus lysodeikticus</name>
    <dbReference type="NCBI Taxonomy" id="1270"/>
    <lineage>
        <taxon>Bacteria</taxon>
        <taxon>Bacillati</taxon>
        <taxon>Actinomycetota</taxon>
        <taxon>Actinomycetes</taxon>
        <taxon>Micrococcales</taxon>
        <taxon>Micrococcaceae</taxon>
        <taxon>Micrococcus</taxon>
    </lineage>
</organism>
<dbReference type="EMBL" id="JALXKZ020000015">
    <property type="protein sequence ID" value="MCV7629196.1"/>
    <property type="molecule type" value="Genomic_DNA"/>
</dbReference>